<proteinExistence type="predicted"/>
<evidence type="ECO:0000313" key="3">
    <source>
        <dbReference type="Proteomes" id="UP000029082"/>
    </source>
</evidence>
<dbReference type="PANTHER" id="PTHR36180">
    <property type="entry name" value="DNA-BINDING PROTEIN-RELATED-RELATED"/>
    <property type="match status" value="1"/>
</dbReference>
<evidence type="ECO:0000259" key="1">
    <source>
        <dbReference type="PROSITE" id="PS51750"/>
    </source>
</evidence>
<dbReference type="PROSITE" id="PS51750">
    <property type="entry name" value="BRO_N"/>
    <property type="match status" value="1"/>
</dbReference>
<dbReference type="SMART" id="SM01040">
    <property type="entry name" value="Bro-N"/>
    <property type="match status" value="1"/>
</dbReference>
<dbReference type="STRING" id="1437603.GCA_000771525_00321"/>
<dbReference type="EMBL" id="JGZE01000013">
    <property type="protein sequence ID" value="KFI76572.1"/>
    <property type="molecule type" value="Genomic_DNA"/>
</dbReference>
<dbReference type="Pfam" id="PF03374">
    <property type="entry name" value="ANT"/>
    <property type="match status" value="1"/>
</dbReference>
<dbReference type="eggNOG" id="COG3617">
    <property type="taxonomic scope" value="Bacteria"/>
</dbReference>
<dbReference type="eggNOG" id="COG3645">
    <property type="taxonomic scope" value="Bacteria"/>
</dbReference>
<dbReference type="GO" id="GO:0003677">
    <property type="term" value="F:DNA binding"/>
    <property type="evidence" value="ECO:0007669"/>
    <property type="project" value="InterPro"/>
</dbReference>
<keyword evidence="3" id="KW-1185">Reference proteome</keyword>
<dbReference type="Pfam" id="PF02498">
    <property type="entry name" value="Bro-N"/>
    <property type="match status" value="1"/>
</dbReference>
<dbReference type="RefSeq" id="WP_033513188.1">
    <property type="nucleotide sequence ID" value="NZ_JDUO01000011.1"/>
</dbReference>
<reference evidence="2 3" key="1">
    <citation type="submission" date="2014-03" db="EMBL/GenBank/DDBJ databases">
        <title>Genomics of Bifidobacteria.</title>
        <authorList>
            <person name="Ventura M."/>
            <person name="Milani C."/>
            <person name="Lugli G.A."/>
        </authorList>
    </citation>
    <scope>NUCLEOTIDE SEQUENCE [LARGE SCALE GENOMIC DNA]</scope>
    <source>
        <strain evidence="2 3">DSM 21395</strain>
    </source>
</reference>
<dbReference type="InterPro" id="IPR003497">
    <property type="entry name" value="BRO_N_domain"/>
</dbReference>
<dbReference type="PANTHER" id="PTHR36180:SF2">
    <property type="entry name" value="BRO FAMILY PROTEIN"/>
    <property type="match status" value="1"/>
</dbReference>
<organism evidence="2 3">
    <name type="scientific">Bifidobacterium mongoliense DSM 21395</name>
    <dbReference type="NCBI Taxonomy" id="1437603"/>
    <lineage>
        <taxon>Bacteria</taxon>
        <taxon>Bacillati</taxon>
        <taxon>Actinomycetota</taxon>
        <taxon>Actinomycetes</taxon>
        <taxon>Bifidobacteriales</taxon>
        <taxon>Bifidobacteriaceae</taxon>
        <taxon>Bifidobacterium</taxon>
    </lineage>
</organism>
<sequence>MNSLIKPFDFKGTPVRTITYETGLTWWVLKDVCDALDLSNPSKVAARLDDDEIAKFDLGPNSELGRGLNTEANIVNEAGLYKIILRSDKPEAKEFQRWVTHEVLPSIRRHGGYMAGQESMTPEQMALASMRWLNSKVEEQKAQLVAQAPKVLFADSVAASNSNILIGEMAKILRQNGVENMGANRFFQWLRQNGYLISRNGRDYNMPTQRSMELKLFFVKETTITHSSGYTTVSKTPLVTPKGQIYLTNKFLGANAIKRLELAK</sequence>
<gene>
    <name evidence="2" type="ORF">BMON_1170</name>
</gene>
<dbReference type="Proteomes" id="UP000029082">
    <property type="component" value="Unassembled WGS sequence"/>
</dbReference>
<comment type="caution">
    <text evidence="2">The sequence shown here is derived from an EMBL/GenBank/DDBJ whole genome shotgun (WGS) entry which is preliminary data.</text>
</comment>
<dbReference type="InterPro" id="IPR005039">
    <property type="entry name" value="Ant_C"/>
</dbReference>
<dbReference type="GeneID" id="93094877"/>
<dbReference type="OrthoDB" id="9812611at2"/>
<name>A0A087BZX2_9BIFI</name>
<evidence type="ECO:0000313" key="2">
    <source>
        <dbReference type="EMBL" id="KFI76572.1"/>
    </source>
</evidence>
<protein>
    <submittedName>
        <fullName evidence="2">Phage antirepressor protein</fullName>
    </submittedName>
</protein>
<dbReference type="AlphaFoldDB" id="A0A087BZX2"/>
<accession>A0A087BZX2</accession>
<feature type="domain" description="Bro-N" evidence="1">
    <location>
        <begin position="1"/>
        <end position="111"/>
    </location>
</feature>